<sequence length="427" mass="47421">MSTVELRPTAAQDEFWHYQRDGDEPVTAMFNVAEYAEFHGSVSESVLARAIRRTVAEVEVLNLGFHPTSEGVRLRPSMPEWVVHTIDLTDSADPFAAAHAWMAADLDTAVDLVDDVLFTHAILRVGPGRVWWYHRVHHILLDGYGLAMFARRVAAVYSALTAGREPAAPRFGALADVVAYEEAERTGPGYSAARDYWVRYHRDRPTPPIVARRTEPMTARMSRTTTEFAPTLVRRLREHGNTAPALLAAAATYVHRVTDENQIRLCLPVLARAGTPAARVPCTVINVAYYWAEFDATTTFSAATEQVENFLREAAPHLRYRVVDLWSALGPSFDHDRAYGPLANVMPFDFSLSFAATPATIRNVTAGVEEDIGFYFYDRPDSMELVVGGNPLLFSVNELSSHAVRFEGLLDAASTSPNQSVRRLPFA</sequence>
<accession>A0A370HY21</accession>
<dbReference type="InterPro" id="IPR023213">
    <property type="entry name" value="CAT-like_dom_sf"/>
</dbReference>
<comment type="caution">
    <text evidence="2">The sequence shown here is derived from an EMBL/GenBank/DDBJ whole genome shotgun (WGS) entry which is preliminary data.</text>
</comment>
<dbReference type="Pfam" id="PF00668">
    <property type="entry name" value="Condensation"/>
    <property type="match status" value="1"/>
</dbReference>
<evidence type="ECO:0000313" key="3">
    <source>
        <dbReference type="Proteomes" id="UP000254869"/>
    </source>
</evidence>
<gene>
    <name evidence="2" type="ORF">DFR76_11094</name>
</gene>
<proteinExistence type="predicted"/>
<dbReference type="GO" id="GO:0003824">
    <property type="term" value="F:catalytic activity"/>
    <property type="evidence" value="ECO:0007669"/>
    <property type="project" value="InterPro"/>
</dbReference>
<evidence type="ECO:0000259" key="1">
    <source>
        <dbReference type="Pfam" id="PF00668"/>
    </source>
</evidence>
<dbReference type="Gene3D" id="3.30.559.30">
    <property type="entry name" value="Nonribosomal peptide synthetase, condensation domain"/>
    <property type="match status" value="1"/>
</dbReference>
<dbReference type="SUPFAM" id="SSF52777">
    <property type="entry name" value="CoA-dependent acyltransferases"/>
    <property type="match status" value="2"/>
</dbReference>
<organism evidence="2 3">
    <name type="scientific">Nocardia pseudobrasiliensis</name>
    <dbReference type="NCBI Taxonomy" id="45979"/>
    <lineage>
        <taxon>Bacteria</taxon>
        <taxon>Bacillati</taxon>
        <taxon>Actinomycetota</taxon>
        <taxon>Actinomycetes</taxon>
        <taxon>Mycobacteriales</taxon>
        <taxon>Nocardiaceae</taxon>
        <taxon>Nocardia</taxon>
    </lineage>
</organism>
<dbReference type="STRING" id="1210086.GCA_001613105_07111"/>
<reference evidence="2 3" key="1">
    <citation type="submission" date="2018-07" db="EMBL/GenBank/DDBJ databases">
        <title>Genomic Encyclopedia of Type Strains, Phase IV (KMG-IV): sequencing the most valuable type-strain genomes for metagenomic binning, comparative biology and taxonomic classification.</title>
        <authorList>
            <person name="Goeker M."/>
        </authorList>
    </citation>
    <scope>NUCLEOTIDE SEQUENCE [LARGE SCALE GENOMIC DNA]</scope>
    <source>
        <strain evidence="2 3">DSM 44290</strain>
    </source>
</reference>
<dbReference type="InterPro" id="IPR001242">
    <property type="entry name" value="Condensation_dom"/>
</dbReference>
<feature type="domain" description="Condensation" evidence="1">
    <location>
        <begin position="25"/>
        <end position="422"/>
    </location>
</feature>
<dbReference type="RefSeq" id="WP_114755823.1">
    <property type="nucleotide sequence ID" value="NZ_QQBC01000010.1"/>
</dbReference>
<name>A0A370HY21_9NOCA</name>
<dbReference type="Proteomes" id="UP000254869">
    <property type="component" value="Unassembled WGS sequence"/>
</dbReference>
<dbReference type="AlphaFoldDB" id="A0A370HY21"/>
<protein>
    <submittedName>
        <fullName evidence="2">Condensation domain-containing protein</fullName>
    </submittedName>
</protein>
<dbReference type="Gene3D" id="3.30.559.10">
    <property type="entry name" value="Chloramphenicol acetyltransferase-like domain"/>
    <property type="match status" value="1"/>
</dbReference>
<dbReference type="GO" id="GO:0008610">
    <property type="term" value="P:lipid biosynthetic process"/>
    <property type="evidence" value="ECO:0007669"/>
    <property type="project" value="UniProtKB-ARBA"/>
</dbReference>
<keyword evidence="3" id="KW-1185">Reference proteome</keyword>
<evidence type="ECO:0000313" key="2">
    <source>
        <dbReference type="EMBL" id="RDI63397.1"/>
    </source>
</evidence>
<dbReference type="EMBL" id="QQBC01000010">
    <property type="protein sequence ID" value="RDI63397.1"/>
    <property type="molecule type" value="Genomic_DNA"/>
</dbReference>